<protein>
    <recommendedName>
        <fullName evidence="3">F-box domain-containing protein</fullName>
    </recommendedName>
</protein>
<dbReference type="EMBL" id="QKYT01001360">
    <property type="protein sequence ID" value="RIA79333.1"/>
    <property type="molecule type" value="Genomic_DNA"/>
</dbReference>
<evidence type="ECO:0000313" key="2">
    <source>
        <dbReference type="Proteomes" id="UP000265703"/>
    </source>
</evidence>
<dbReference type="OrthoDB" id="2430469at2759"/>
<comment type="caution">
    <text evidence="1">The sequence shown here is derived from an EMBL/GenBank/DDBJ whole genome shotgun (WGS) entry which is preliminary data.</text>
</comment>
<gene>
    <name evidence="1" type="ORF">C1645_840933</name>
</gene>
<name>A0A397RYR6_9GLOM</name>
<sequence>MTANTLPSVCIRIILEILSKDVCSLHTCILMNRHWCLILINKLWENPFKYFTNFQKKRQLQFITVYLKCLDPRIKESLNIKFQDNTTFDYIGFLRSVNPDFIKSCITIWMTENVEFPKIIVEVLCEQIIIRSNRLKNLELIGNQTFNIFKLANAE</sequence>
<accession>A0A397RYR6</accession>
<keyword evidence="2" id="KW-1185">Reference proteome</keyword>
<organism evidence="1 2">
    <name type="scientific">Glomus cerebriforme</name>
    <dbReference type="NCBI Taxonomy" id="658196"/>
    <lineage>
        <taxon>Eukaryota</taxon>
        <taxon>Fungi</taxon>
        <taxon>Fungi incertae sedis</taxon>
        <taxon>Mucoromycota</taxon>
        <taxon>Glomeromycotina</taxon>
        <taxon>Glomeromycetes</taxon>
        <taxon>Glomerales</taxon>
        <taxon>Glomeraceae</taxon>
        <taxon>Glomus</taxon>
    </lineage>
</organism>
<dbReference type="Proteomes" id="UP000265703">
    <property type="component" value="Unassembled WGS sequence"/>
</dbReference>
<dbReference type="AlphaFoldDB" id="A0A397RYR6"/>
<evidence type="ECO:0000313" key="1">
    <source>
        <dbReference type="EMBL" id="RIA79333.1"/>
    </source>
</evidence>
<reference evidence="1 2" key="1">
    <citation type="submission" date="2018-06" db="EMBL/GenBank/DDBJ databases">
        <title>Comparative genomics reveals the genomic features of Rhizophagus irregularis, R. cerebriforme, R. diaphanum and Gigaspora rosea, and their symbiotic lifestyle signature.</title>
        <authorList>
            <person name="Morin E."/>
            <person name="San Clemente H."/>
            <person name="Chen E.C.H."/>
            <person name="De La Providencia I."/>
            <person name="Hainaut M."/>
            <person name="Kuo A."/>
            <person name="Kohler A."/>
            <person name="Murat C."/>
            <person name="Tang N."/>
            <person name="Roy S."/>
            <person name="Loubradou J."/>
            <person name="Henrissat B."/>
            <person name="Grigoriev I.V."/>
            <person name="Corradi N."/>
            <person name="Roux C."/>
            <person name="Martin F.M."/>
        </authorList>
    </citation>
    <scope>NUCLEOTIDE SEQUENCE [LARGE SCALE GENOMIC DNA]</scope>
    <source>
        <strain evidence="1 2">DAOM 227022</strain>
    </source>
</reference>
<evidence type="ECO:0008006" key="3">
    <source>
        <dbReference type="Google" id="ProtNLM"/>
    </source>
</evidence>
<proteinExistence type="predicted"/>